<dbReference type="Proteomes" id="UP000319148">
    <property type="component" value="Unassembled WGS sequence"/>
</dbReference>
<evidence type="ECO:0000313" key="9">
    <source>
        <dbReference type="Proteomes" id="UP000319148"/>
    </source>
</evidence>
<dbReference type="SUPFAM" id="SSF47203">
    <property type="entry name" value="Acyl-CoA dehydrogenase C-terminal domain-like"/>
    <property type="match status" value="1"/>
</dbReference>
<dbReference type="Pfam" id="PF00441">
    <property type="entry name" value="Acyl-CoA_dh_1"/>
    <property type="match status" value="1"/>
</dbReference>
<gene>
    <name evidence="8" type="ORF">FIV46_08300</name>
</gene>
<accession>A0A501PKX7</accession>
<evidence type="ECO:0000256" key="5">
    <source>
        <dbReference type="ARBA" id="ARBA00023002"/>
    </source>
</evidence>
<dbReference type="AlphaFoldDB" id="A0A501PKX7"/>
<dbReference type="InterPro" id="IPR037069">
    <property type="entry name" value="AcylCoA_DH/ox_N_sf"/>
</dbReference>
<dbReference type="GO" id="GO:0003995">
    <property type="term" value="F:acyl-CoA dehydrogenase activity"/>
    <property type="evidence" value="ECO:0007669"/>
    <property type="project" value="TreeGrafter"/>
</dbReference>
<evidence type="ECO:0000256" key="1">
    <source>
        <dbReference type="ARBA" id="ARBA00001974"/>
    </source>
</evidence>
<dbReference type="PANTHER" id="PTHR43884:SF20">
    <property type="entry name" value="ACYL-COA DEHYDROGENASE FADE28"/>
    <property type="match status" value="1"/>
</dbReference>
<feature type="domain" description="Acyl-CoA dehydrogenase/oxidase C-terminal" evidence="6">
    <location>
        <begin position="186"/>
        <end position="315"/>
    </location>
</feature>
<evidence type="ECO:0000313" key="8">
    <source>
        <dbReference type="EMBL" id="TPD60717.1"/>
    </source>
</evidence>
<dbReference type="OrthoDB" id="7328575at2"/>
<evidence type="ECO:0000259" key="7">
    <source>
        <dbReference type="Pfam" id="PF02771"/>
    </source>
</evidence>
<dbReference type="PANTHER" id="PTHR43884">
    <property type="entry name" value="ACYL-COA DEHYDROGENASE"/>
    <property type="match status" value="1"/>
</dbReference>
<dbReference type="SUPFAM" id="SSF56645">
    <property type="entry name" value="Acyl-CoA dehydrogenase NM domain-like"/>
    <property type="match status" value="1"/>
</dbReference>
<keyword evidence="3" id="KW-0285">Flavoprotein</keyword>
<protein>
    <submittedName>
        <fullName evidence="8">Acyl-CoA dehydrogenase</fullName>
    </submittedName>
</protein>
<dbReference type="InterPro" id="IPR009075">
    <property type="entry name" value="AcylCo_DH/oxidase_C"/>
</dbReference>
<evidence type="ECO:0000259" key="6">
    <source>
        <dbReference type="Pfam" id="PF00441"/>
    </source>
</evidence>
<dbReference type="GO" id="GO:0050660">
    <property type="term" value="F:flavin adenine dinucleotide binding"/>
    <property type="evidence" value="ECO:0007669"/>
    <property type="project" value="InterPro"/>
</dbReference>
<dbReference type="InterPro" id="IPR036250">
    <property type="entry name" value="AcylCo_DH-like_C"/>
</dbReference>
<dbReference type="InterPro" id="IPR013786">
    <property type="entry name" value="AcylCoA_DH/ox_N"/>
</dbReference>
<comment type="similarity">
    <text evidence="2">Belongs to the acyl-CoA dehydrogenase family.</text>
</comment>
<reference evidence="9" key="1">
    <citation type="submission" date="2019-06" db="EMBL/GenBank/DDBJ databases">
        <title>The complete genome of Emcibacter congregatus ZYLT.</title>
        <authorList>
            <person name="Zhao Z."/>
        </authorList>
    </citation>
    <scope>NUCLEOTIDE SEQUENCE [LARGE SCALE GENOMIC DNA]</scope>
    <source>
        <strain evidence="9">MCCC 1A06723</strain>
    </source>
</reference>
<dbReference type="InterPro" id="IPR009100">
    <property type="entry name" value="AcylCoA_DH/oxidase_NM_dom_sf"/>
</dbReference>
<organism evidence="8 9">
    <name type="scientific">Emcibacter nanhaiensis</name>
    <dbReference type="NCBI Taxonomy" id="1505037"/>
    <lineage>
        <taxon>Bacteria</taxon>
        <taxon>Pseudomonadati</taxon>
        <taxon>Pseudomonadota</taxon>
        <taxon>Alphaproteobacteria</taxon>
        <taxon>Emcibacterales</taxon>
        <taxon>Emcibacteraceae</taxon>
        <taxon>Emcibacter</taxon>
    </lineage>
</organism>
<sequence>MEFIFTQDQLDFQEAVKGFLAGECDVAHLRKMVEQGKTFSEDRWQQMAEMGLMGLILPEEVGGLGLTIRDYILIAEECGYAALPEPLLETAVVTAPLLAALGGQEEFLQEVCSGEAIIALKDSRSPVITNGDRAKAVLSYDGSAIRLDNTPALQASESIDPLRPVFLCEANGVTISEGENAVRLWQAALERSSLVAAAQLYGLGRRMVDMAVDYARDRQQFGKPIGSFQAVKHHLSSVMVALEFARPLIHRAAFSLADGDPLATVHVAQAKLKAGEAALQATESAHQVHGAMGYTYEVDLHLWMKRVWALNAAAGDLLFLEDQLENTVLDGDLPLGPGATFGAA</sequence>
<keyword evidence="5" id="KW-0560">Oxidoreductase</keyword>
<evidence type="ECO:0000256" key="3">
    <source>
        <dbReference type="ARBA" id="ARBA00022630"/>
    </source>
</evidence>
<keyword evidence="4" id="KW-0274">FAD</keyword>
<dbReference type="Gene3D" id="1.20.140.10">
    <property type="entry name" value="Butyryl-CoA Dehydrogenase, subunit A, domain 3"/>
    <property type="match status" value="1"/>
</dbReference>
<dbReference type="EMBL" id="VFIY01000006">
    <property type="protein sequence ID" value="TPD60717.1"/>
    <property type="molecule type" value="Genomic_DNA"/>
</dbReference>
<comment type="cofactor">
    <cofactor evidence="1">
        <name>FAD</name>
        <dbReference type="ChEBI" id="CHEBI:57692"/>
    </cofactor>
</comment>
<feature type="domain" description="Acyl-CoA dehydrogenase/oxidase N-terminal" evidence="7">
    <location>
        <begin position="6"/>
        <end position="115"/>
    </location>
</feature>
<dbReference type="Gene3D" id="1.10.540.10">
    <property type="entry name" value="Acyl-CoA dehydrogenase/oxidase, N-terminal domain"/>
    <property type="match status" value="1"/>
</dbReference>
<comment type="caution">
    <text evidence="8">The sequence shown here is derived from an EMBL/GenBank/DDBJ whole genome shotgun (WGS) entry which is preliminary data.</text>
</comment>
<proteinExistence type="inferred from homology"/>
<dbReference type="RefSeq" id="WP_139940364.1">
    <property type="nucleotide sequence ID" value="NZ_JBHSYP010000008.1"/>
</dbReference>
<evidence type="ECO:0000256" key="2">
    <source>
        <dbReference type="ARBA" id="ARBA00009347"/>
    </source>
</evidence>
<dbReference type="Pfam" id="PF02771">
    <property type="entry name" value="Acyl-CoA_dh_N"/>
    <property type="match status" value="1"/>
</dbReference>
<evidence type="ECO:0000256" key="4">
    <source>
        <dbReference type="ARBA" id="ARBA00022827"/>
    </source>
</evidence>
<name>A0A501PKX7_9PROT</name>
<keyword evidence="9" id="KW-1185">Reference proteome</keyword>